<feature type="domain" description="Thioredoxin" evidence="1">
    <location>
        <begin position="1"/>
        <end position="125"/>
    </location>
</feature>
<accession>A0A6M8EB77</accession>
<dbReference type="InterPro" id="IPR036249">
    <property type="entry name" value="Thioredoxin-like_sf"/>
</dbReference>
<gene>
    <name evidence="2" type="ORF">AACT_0470</name>
</gene>
<dbReference type="InterPro" id="IPR013766">
    <property type="entry name" value="Thioredoxin_domain"/>
</dbReference>
<evidence type="ECO:0000313" key="3">
    <source>
        <dbReference type="Proteomes" id="UP000503483"/>
    </source>
</evidence>
<evidence type="ECO:0000313" key="2">
    <source>
        <dbReference type="EMBL" id="QKE27680.1"/>
    </source>
</evidence>
<proteinExistence type="predicted"/>
<reference evidence="2 3" key="1">
    <citation type="submission" date="2019-08" db="EMBL/GenBank/DDBJ databases">
        <title>Complete genome sequence of Arcobacter acticola.</title>
        <authorList>
            <person name="Miller W."/>
        </authorList>
    </citation>
    <scope>NUCLEOTIDE SEQUENCE [LARGE SCALE GENOMIC DNA]</scope>
    <source>
        <strain evidence="2 3">KCTC 52212</strain>
    </source>
</reference>
<dbReference type="Gene3D" id="3.40.30.10">
    <property type="entry name" value="Glutaredoxin"/>
    <property type="match status" value="1"/>
</dbReference>
<evidence type="ECO:0000259" key="1">
    <source>
        <dbReference type="PROSITE" id="PS51352"/>
    </source>
</evidence>
<dbReference type="EMBL" id="CP042652">
    <property type="protein sequence ID" value="QKE27680.1"/>
    <property type="molecule type" value="Genomic_DNA"/>
</dbReference>
<sequence length="129" mass="15099">MKKLFILFSLIGVLFAAEIKDIKSIKDLSSTKDIILMFSIDSCPWCIRQEKVLKDIQEQKDIQIVKVKNGSDIYKELVEKYPFPIAYYPTSFIVTKEDGKLNISYEFRGYQKKSNIIEVLENKDEFLMD</sequence>
<dbReference type="RefSeq" id="WP_172124634.1">
    <property type="nucleotide sequence ID" value="NZ_CP042652.1"/>
</dbReference>
<keyword evidence="3" id="KW-1185">Reference proteome</keyword>
<organism evidence="2 3">
    <name type="scientific">Arcobacter acticola</name>
    <dbReference type="NCBI Taxonomy" id="1849015"/>
    <lineage>
        <taxon>Bacteria</taxon>
        <taxon>Pseudomonadati</taxon>
        <taxon>Campylobacterota</taxon>
        <taxon>Epsilonproteobacteria</taxon>
        <taxon>Campylobacterales</taxon>
        <taxon>Arcobacteraceae</taxon>
        <taxon>Arcobacter</taxon>
    </lineage>
</organism>
<protein>
    <recommendedName>
        <fullName evidence="1">Thioredoxin domain-containing protein</fullName>
    </recommendedName>
</protein>
<dbReference type="SUPFAM" id="SSF52833">
    <property type="entry name" value="Thioredoxin-like"/>
    <property type="match status" value="1"/>
</dbReference>
<dbReference type="Proteomes" id="UP000503483">
    <property type="component" value="Chromosome"/>
</dbReference>
<dbReference type="AlphaFoldDB" id="A0A6M8EB77"/>
<name>A0A6M8EB77_9BACT</name>
<dbReference type="PROSITE" id="PS51352">
    <property type="entry name" value="THIOREDOXIN_2"/>
    <property type="match status" value="1"/>
</dbReference>
<dbReference type="PROSITE" id="PS51354">
    <property type="entry name" value="GLUTAREDOXIN_2"/>
    <property type="match status" value="1"/>
</dbReference>
<dbReference type="KEGG" id="paco:AACT_0470"/>